<evidence type="ECO:0000256" key="1">
    <source>
        <dbReference type="SAM" id="MobiDB-lite"/>
    </source>
</evidence>
<keyword evidence="4" id="KW-1185">Reference proteome</keyword>
<organism evidence="3 4">
    <name type="scientific">Thiobacillus denitrificans (strain ATCC 25259 / T1)</name>
    <dbReference type="NCBI Taxonomy" id="292415"/>
    <lineage>
        <taxon>Bacteria</taxon>
        <taxon>Pseudomonadati</taxon>
        <taxon>Pseudomonadota</taxon>
        <taxon>Betaproteobacteria</taxon>
        <taxon>Nitrosomonadales</taxon>
        <taxon>Thiobacillaceae</taxon>
        <taxon>Thiobacillus</taxon>
    </lineage>
</organism>
<keyword evidence="3" id="KW-0472">Membrane</keyword>
<feature type="region of interest" description="Disordered" evidence="1">
    <location>
        <begin position="36"/>
        <end position="68"/>
    </location>
</feature>
<protein>
    <submittedName>
        <fullName evidence="3">Probable prolin-rich transmembrane protein</fullName>
    </submittedName>
</protein>
<evidence type="ECO:0000256" key="2">
    <source>
        <dbReference type="SAM" id="SignalP"/>
    </source>
</evidence>
<dbReference type="RefSeq" id="WP_011311811.1">
    <property type="nucleotide sequence ID" value="NC_007404.1"/>
</dbReference>
<dbReference type="HOGENOM" id="CLU_112864_1_0_4"/>
<dbReference type="Proteomes" id="UP000008291">
    <property type="component" value="Chromosome"/>
</dbReference>
<feature type="signal peptide" evidence="2">
    <location>
        <begin position="1"/>
        <end position="17"/>
    </location>
</feature>
<evidence type="ECO:0000313" key="3">
    <source>
        <dbReference type="EMBL" id="AAZ97252.1"/>
    </source>
</evidence>
<dbReference type="AlphaFoldDB" id="Q3SJB5"/>
<name>Q3SJB5_THIDA</name>
<keyword evidence="2" id="KW-0732">Signal</keyword>
<accession>Q3SJB5</accession>
<gene>
    <name evidence="3" type="ordered locus">Tbd_1299</name>
</gene>
<dbReference type="eggNOG" id="ENOG503307F">
    <property type="taxonomic scope" value="Bacteria"/>
</dbReference>
<feature type="compositionally biased region" description="Low complexity" evidence="1">
    <location>
        <begin position="42"/>
        <end position="51"/>
    </location>
</feature>
<dbReference type="EMBL" id="CP000116">
    <property type="protein sequence ID" value="AAZ97252.1"/>
    <property type="molecule type" value="Genomic_DNA"/>
</dbReference>
<evidence type="ECO:0000313" key="4">
    <source>
        <dbReference type="Proteomes" id="UP000008291"/>
    </source>
</evidence>
<dbReference type="STRING" id="292415.Tbd_1299"/>
<reference evidence="3 4" key="1">
    <citation type="journal article" date="2006" name="J. Bacteriol.">
        <title>The genome sequence of the obligately chemolithoautotrophic, facultatively anaerobic bacterium Thiobacillus denitrificans.</title>
        <authorList>
            <person name="Beller H.R."/>
            <person name="Chain P.S."/>
            <person name="Letain T.E."/>
            <person name="Chakicherla A."/>
            <person name="Larimer F.W."/>
            <person name="Richardson P.M."/>
            <person name="Coleman M.A."/>
            <person name="Wood A.P."/>
            <person name="Kelly D.P."/>
        </authorList>
    </citation>
    <scope>NUCLEOTIDE SEQUENCE [LARGE SCALE GENOMIC DNA]</scope>
    <source>
        <strain evidence="3 4">ATCC 25259</strain>
    </source>
</reference>
<proteinExistence type="predicted"/>
<dbReference type="KEGG" id="tbd:Tbd_1299"/>
<keyword evidence="3" id="KW-0812">Transmembrane</keyword>
<feature type="chain" id="PRO_5004228937" evidence="2">
    <location>
        <begin position="18"/>
        <end position="176"/>
    </location>
</feature>
<sequence length="176" mass="18602">MSLSPAKRKIALGVALAATLGATVWVGEQEDAAPELVAQAVPRPAAESAGRPAPPASGPAITRGGLKREISREPVPDVFAAKSWYVPPPAPKYVPPPPPPPPPAPVPPPLPFVYLGKLVDNGEITVFVVFKGRNLAVKANEVIDSTYRIDSVDARSMALTYLPLDMKQTLSLGERN</sequence>